<dbReference type="Pfam" id="PF20469">
    <property type="entry name" value="OLD-like_TOPRIM"/>
    <property type="match status" value="1"/>
</dbReference>
<accession>A0A918ND32</accession>
<gene>
    <name evidence="3" type="ORF">GCM10010358_11890</name>
</gene>
<evidence type="ECO:0000313" key="3">
    <source>
        <dbReference type="EMBL" id="GGX59196.1"/>
    </source>
</evidence>
<dbReference type="Proteomes" id="UP000619244">
    <property type="component" value="Unassembled WGS sequence"/>
</dbReference>
<dbReference type="EMBL" id="BMVU01000003">
    <property type="protein sequence ID" value="GGX59196.1"/>
    <property type="molecule type" value="Genomic_DNA"/>
</dbReference>
<feature type="domain" description="OLD protein-like TOPRIM" evidence="2">
    <location>
        <begin position="72"/>
        <end position="134"/>
    </location>
</feature>
<dbReference type="AlphaFoldDB" id="A0A918ND32"/>
<evidence type="ECO:0000313" key="4">
    <source>
        <dbReference type="Proteomes" id="UP000619244"/>
    </source>
</evidence>
<reference evidence="3" key="1">
    <citation type="journal article" date="2014" name="Int. J. Syst. Evol. Microbiol.">
        <title>Complete genome sequence of Corynebacterium casei LMG S-19264T (=DSM 44701T), isolated from a smear-ripened cheese.</title>
        <authorList>
            <consortium name="US DOE Joint Genome Institute (JGI-PGF)"/>
            <person name="Walter F."/>
            <person name="Albersmeier A."/>
            <person name="Kalinowski J."/>
            <person name="Ruckert C."/>
        </authorList>
    </citation>
    <scope>NUCLEOTIDE SEQUENCE</scope>
    <source>
        <strain evidence="3">JCM 4790</strain>
    </source>
</reference>
<comment type="caution">
    <text evidence="3">The sequence shown here is derived from an EMBL/GenBank/DDBJ whole genome shotgun (WGS) entry which is preliminary data.</text>
</comment>
<dbReference type="InterPro" id="IPR034139">
    <property type="entry name" value="TOPRIM_OLD"/>
</dbReference>
<evidence type="ECO:0000259" key="2">
    <source>
        <dbReference type="Pfam" id="PF20469"/>
    </source>
</evidence>
<evidence type="ECO:0000256" key="1">
    <source>
        <dbReference type="SAM" id="MobiDB-lite"/>
    </source>
</evidence>
<reference evidence="3" key="2">
    <citation type="submission" date="2020-09" db="EMBL/GenBank/DDBJ databases">
        <authorList>
            <person name="Sun Q."/>
            <person name="Ohkuma M."/>
        </authorList>
    </citation>
    <scope>NUCLEOTIDE SEQUENCE</scope>
    <source>
        <strain evidence="3">JCM 4790</strain>
    </source>
</reference>
<name>A0A918ND32_9ACTN</name>
<proteinExistence type="predicted"/>
<keyword evidence="4" id="KW-1185">Reference proteome</keyword>
<protein>
    <recommendedName>
        <fullName evidence="2">OLD protein-like TOPRIM domain-containing protein</fullName>
    </recommendedName>
</protein>
<organism evidence="3 4">
    <name type="scientific">Streptomyces minutiscleroticus</name>
    <dbReference type="NCBI Taxonomy" id="68238"/>
    <lineage>
        <taxon>Bacteria</taxon>
        <taxon>Bacillati</taxon>
        <taxon>Actinomycetota</taxon>
        <taxon>Actinomycetes</taxon>
        <taxon>Kitasatosporales</taxon>
        <taxon>Streptomycetaceae</taxon>
        <taxon>Streptomyces</taxon>
    </lineage>
</organism>
<feature type="region of interest" description="Disordered" evidence="1">
    <location>
        <begin position="1"/>
        <end position="41"/>
    </location>
</feature>
<sequence length="253" mass="26743">METRVRTGGRPCQDGAADVPGRRRGRAGTAPGKRGSVDGPRRFRPALAAWAAGGAGADEAAAVARELAGGVRTVVLVEGDSDQAALEALAARRGRDLDAEGVAVVPLGGATNIGRFLDVCGPSGLGLPLAGLCDIGEERHFRRHLERVGLASGPAHGGPEALGFHVCDADLEDELIRALGAEGVIQVIEAQGESRPFRTFRNQPAQRERPVEHQLRRFMGTHSGRKALYARALVAHLDLARVPRPLERLLAHV</sequence>